<keyword evidence="3" id="KW-1185">Reference proteome</keyword>
<comment type="caution">
    <text evidence="2">The sequence shown here is derived from an EMBL/GenBank/DDBJ whole genome shotgun (WGS) entry which is preliminary data.</text>
</comment>
<feature type="domain" description="CARDB" evidence="1">
    <location>
        <begin position="156"/>
        <end position="266"/>
    </location>
</feature>
<dbReference type="EMBL" id="BMXG01000029">
    <property type="protein sequence ID" value="GHC12536.1"/>
    <property type="molecule type" value="Genomic_DNA"/>
</dbReference>
<evidence type="ECO:0000313" key="2">
    <source>
        <dbReference type="EMBL" id="GHC12536.1"/>
    </source>
</evidence>
<organism evidence="2 3">
    <name type="scientific">Cerasicoccus arenae</name>
    <dbReference type="NCBI Taxonomy" id="424488"/>
    <lineage>
        <taxon>Bacteria</taxon>
        <taxon>Pseudomonadati</taxon>
        <taxon>Verrucomicrobiota</taxon>
        <taxon>Opitutia</taxon>
        <taxon>Puniceicoccales</taxon>
        <taxon>Cerasicoccaceae</taxon>
        <taxon>Cerasicoccus</taxon>
    </lineage>
</organism>
<gene>
    <name evidence="2" type="ORF">GCM10007047_32360</name>
</gene>
<dbReference type="Pfam" id="PF07705">
    <property type="entry name" value="CARDB"/>
    <property type="match status" value="2"/>
</dbReference>
<evidence type="ECO:0000259" key="1">
    <source>
        <dbReference type="Pfam" id="PF07705"/>
    </source>
</evidence>
<feature type="domain" description="CARDB" evidence="1">
    <location>
        <begin position="37"/>
        <end position="147"/>
    </location>
</feature>
<accession>A0A8J3GGB3</accession>
<dbReference type="InterPro" id="IPR013783">
    <property type="entry name" value="Ig-like_fold"/>
</dbReference>
<protein>
    <recommendedName>
        <fullName evidence="1">CARDB domain-containing protein</fullName>
    </recommendedName>
</protein>
<evidence type="ECO:0000313" key="3">
    <source>
        <dbReference type="Proteomes" id="UP000642829"/>
    </source>
</evidence>
<name>A0A8J3GGB3_9BACT</name>
<dbReference type="Proteomes" id="UP000642829">
    <property type="component" value="Unassembled WGS sequence"/>
</dbReference>
<dbReference type="InterPro" id="IPR011635">
    <property type="entry name" value="CARDB"/>
</dbReference>
<proteinExistence type="predicted"/>
<dbReference type="Gene3D" id="2.60.40.10">
    <property type="entry name" value="Immunoglobulins"/>
    <property type="match status" value="2"/>
</dbReference>
<sequence length="268" mass="29012">MPDAEIHTVSALVDDVDRILELNENNNLIETLLVNLPDLTLTSLSWSPENPEPGDLVLFSATIKNIGNSPTLDGITHGVKFMVDNQTASWSASWRQPILPGESVAITASNGPGGNMHWAMPDAEIHTVSALVDDVDRILELDENNNLIETLSVDLPDLIFSDISWSPENPEPGDPVLFSATIKNIGNSPTPDGITHGVKFMVDDQTASWSASWRQPILPGESVAITASNGPGGSMYWAMPDAEAHEVNALVDDVDRILESDENNNSLW</sequence>
<reference evidence="2" key="1">
    <citation type="journal article" date="2014" name="Int. J. Syst. Evol. Microbiol.">
        <title>Complete genome sequence of Corynebacterium casei LMG S-19264T (=DSM 44701T), isolated from a smear-ripened cheese.</title>
        <authorList>
            <consortium name="US DOE Joint Genome Institute (JGI-PGF)"/>
            <person name="Walter F."/>
            <person name="Albersmeier A."/>
            <person name="Kalinowski J."/>
            <person name="Ruckert C."/>
        </authorList>
    </citation>
    <scope>NUCLEOTIDE SEQUENCE</scope>
    <source>
        <strain evidence="2">KCTC 12870</strain>
    </source>
</reference>
<reference evidence="2" key="2">
    <citation type="submission" date="2020-09" db="EMBL/GenBank/DDBJ databases">
        <authorList>
            <person name="Sun Q."/>
            <person name="Kim S."/>
        </authorList>
    </citation>
    <scope>NUCLEOTIDE SEQUENCE</scope>
    <source>
        <strain evidence="2">KCTC 12870</strain>
    </source>
</reference>
<dbReference type="AlphaFoldDB" id="A0A8J3GGB3"/>